<sequence length="384" mass="44924">MKITHAQDRLYEALRRDLVQHLVFGAVVLIVVFCFFAVHAWYQGKAELLDTFGYQREAFWKVFREALGYTLMMGVPVYFNLFFVYQGRLQDFLTRSIHDRKWVKNGSFYLFLLLSLITAVVFSFIYAPVVHAAFDIIEQQWYELVIAILVFILCTTGISYTKEAIERSRELERKERLDIIRRRREAEQQLNFIKRQIRPHFLFNTLANLQILARRKSEGLPDLIGELSRLLRHLVYQTNERLVPLQDELRFIRSYVELQRLQLGAHTVLDYREEGQAPDNARIAPMILLLFVENCFKHYNSRGAGEKLIQIHFEITEGWLEACIRNSFKPHARNEGTVDGQKAKSGIGLSAAIENLELVYGGRYRLEVDKSPPYYTINLKIPVL</sequence>
<feature type="transmembrane region" description="Helical" evidence="1">
    <location>
        <begin position="106"/>
        <end position="129"/>
    </location>
</feature>
<evidence type="ECO:0000313" key="3">
    <source>
        <dbReference type="EMBL" id="KGE85755.1"/>
    </source>
</evidence>
<dbReference type="InterPro" id="IPR010559">
    <property type="entry name" value="Sig_transdc_His_kin_internal"/>
</dbReference>
<keyword evidence="1" id="KW-0472">Membrane</keyword>
<feature type="transmembrane region" description="Helical" evidence="1">
    <location>
        <begin position="21"/>
        <end position="42"/>
    </location>
</feature>
<keyword evidence="1" id="KW-1133">Transmembrane helix</keyword>
<organism evidence="3 4">
    <name type="scientific">Phaeodactylibacter xiamenensis</name>
    <dbReference type="NCBI Taxonomy" id="1524460"/>
    <lineage>
        <taxon>Bacteria</taxon>
        <taxon>Pseudomonadati</taxon>
        <taxon>Bacteroidota</taxon>
        <taxon>Saprospiria</taxon>
        <taxon>Saprospirales</taxon>
        <taxon>Haliscomenobacteraceae</taxon>
        <taxon>Phaeodactylibacter</taxon>
    </lineage>
</organism>
<dbReference type="PANTHER" id="PTHR34220:SF7">
    <property type="entry name" value="SENSOR HISTIDINE KINASE YPDA"/>
    <property type="match status" value="1"/>
</dbReference>
<accession>A0A098S0V4</accession>
<dbReference type="InterPro" id="IPR050640">
    <property type="entry name" value="Bact_2-comp_sensor_kinase"/>
</dbReference>
<name>A0A098S0V4_9BACT</name>
<dbReference type="OrthoDB" id="9792992at2"/>
<dbReference type="Gene3D" id="3.30.565.10">
    <property type="entry name" value="Histidine kinase-like ATPase, C-terminal domain"/>
    <property type="match status" value="1"/>
</dbReference>
<feature type="transmembrane region" description="Helical" evidence="1">
    <location>
        <begin position="66"/>
        <end position="85"/>
    </location>
</feature>
<evidence type="ECO:0000259" key="2">
    <source>
        <dbReference type="Pfam" id="PF06580"/>
    </source>
</evidence>
<dbReference type="EMBL" id="JPOS01000083">
    <property type="protein sequence ID" value="KGE85755.1"/>
    <property type="molecule type" value="Genomic_DNA"/>
</dbReference>
<protein>
    <recommendedName>
        <fullName evidence="2">Signal transduction histidine kinase internal region domain-containing protein</fullName>
    </recommendedName>
</protein>
<dbReference type="GO" id="GO:0000155">
    <property type="term" value="F:phosphorelay sensor kinase activity"/>
    <property type="evidence" value="ECO:0007669"/>
    <property type="project" value="InterPro"/>
</dbReference>
<dbReference type="Proteomes" id="UP000029736">
    <property type="component" value="Unassembled WGS sequence"/>
</dbReference>
<dbReference type="RefSeq" id="WP_044226457.1">
    <property type="nucleotide sequence ID" value="NZ_JBKAGJ010000002.1"/>
</dbReference>
<dbReference type="GO" id="GO:0016020">
    <property type="term" value="C:membrane"/>
    <property type="evidence" value="ECO:0007669"/>
    <property type="project" value="InterPro"/>
</dbReference>
<dbReference type="PANTHER" id="PTHR34220">
    <property type="entry name" value="SENSOR HISTIDINE KINASE YPDA"/>
    <property type="match status" value="1"/>
</dbReference>
<gene>
    <name evidence="3" type="ORF">IX84_24225</name>
</gene>
<comment type="caution">
    <text evidence="3">The sequence shown here is derived from an EMBL/GenBank/DDBJ whole genome shotgun (WGS) entry which is preliminary data.</text>
</comment>
<dbReference type="AlphaFoldDB" id="A0A098S0V4"/>
<proteinExistence type="predicted"/>
<dbReference type="InterPro" id="IPR036890">
    <property type="entry name" value="HATPase_C_sf"/>
</dbReference>
<evidence type="ECO:0000313" key="4">
    <source>
        <dbReference type="Proteomes" id="UP000029736"/>
    </source>
</evidence>
<dbReference type="Pfam" id="PF06580">
    <property type="entry name" value="His_kinase"/>
    <property type="match status" value="1"/>
</dbReference>
<feature type="transmembrane region" description="Helical" evidence="1">
    <location>
        <begin position="141"/>
        <end position="160"/>
    </location>
</feature>
<keyword evidence="4" id="KW-1185">Reference proteome</keyword>
<dbReference type="STRING" id="1524460.IX84_24225"/>
<feature type="domain" description="Signal transduction histidine kinase internal region" evidence="2">
    <location>
        <begin position="189"/>
        <end position="264"/>
    </location>
</feature>
<keyword evidence="1" id="KW-0812">Transmembrane</keyword>
<evidence type="ECO:0000256" key="1">
    <source>
        <dbReference type="SAM" id="Phobius"/>
    </source>
</evidence>
<reference evidence="3 4" key="1">
    <citation type="journal article" date="2014" name="Int. J. Syst. Evol. Microbiol.">
        <title>Phaeodactylibacter xiamenensis gen. nov., sp. nov., a member of the family Saprospiraceae isolated from the marine alga Phaeodactylum tricornutum.</title>
        <authorList>
            <person name="Chen Z.Jr."/>
            <person name="Lei X."/>
            <person name="Lai Q."/>
            <person name="Li Y."/>
            <person name="Zhang B."/>
            <person name="Zhang J."/>
            <person name="Zhang H."/>
            <person name="Yang L."/>
            <person name="Zheng W."/>
            <person name="Tian Y."/>
            <person name="Yu Z."/>
            <person name="Xu H.Jr."/>
            <person name="Zheng T."/>
        </authorList>
    </citation>
    <scope>NUCLEOTIDE SEQUENCE [LARGE SCALE GENOMIC DNA]</scope>
    <source>
        <strain evidence="3 4">KD52</strain>
    </source>
</reference>